<organism evidence="8 9">
    <name type="scientific">Xenotaenia resolanae</name>
    <dbReference type="NCBI Taxonomy" id="208358"/>
    <lineage>
        <taxon>Eukaryota</taxon>
        <taxon>Metazoa</taxon>
        <taxon>Chordata</taxon>
        <taxon>Craniata</taxon>
        <taxon>Vertebrata</taxon>
        <taxon>Euteleostomi</taxon>
        <taxon>Actinopterygii</taxon>
        <taxon>Neopterygii</taxon>
        <taxon>Teleostei</taxon>
        <taxon>Neoteleostei</taxon>
        <taxon>Acanthomorphata</taxon>
        <taxon>Ovalentaria</taxon>
        <taxon>Atherinomorphae</taxon>
        <taxon>Cyprinodontiformes</taxon>
        <taxon>Goodeidae</taxon>
        <taxon>Xenotaenia</taxon>
    </lineage>
</organism>
<dbReference type="Gene3D" id="3.90.215.10">
    <property type="entry name" value="Gamma Fibrinogen, chain A, domain 1"/>
    <property type="match status" value="1"/>
</dbReference>
<dbReference type="InterPro" id="IPR013783">
    <property type="entry name" value="Ig-like_fold"/>
</dbReference>
<dbReference type="InterPro" id="IPR036056">
    <property type="entry name" value="Fibrinogen-like_C"/>
</dbReference>
<dbReference type="SUPFAM" id="SSF49265">
    <property type="entry name" value="Fibronectin type III"/>
    <property type="match status" value="3"/>
</dbReference>
<name>A0ABV0W5L0_9TELE</name>
<reference evidence="8 9" key="1">
    <citation type="submission" date="2021-06" db="EMBL/GenBank/DDBJ databases">
        <authorList>
            <person name="Palmer J.M."/>
        </authorList>
    </citation>
    <scope>NUCLEOTIDE SEQUENCE [LARGE SCALE GENOMIC DNA]</scope>
    <source>
        <strain evidence="8 9">XR_2019</strain>
        <tissue evidence="8">Muscle</tissue>
    </source>
</reference>
<dbReference type="SMART" id="SM00186">
    <property type="entry name" value="FBG"/>
    <property type="match status" value="1"/>
</dbReference>
<dbReference type="Pfam" id="PF00147">
    <property type="entry name" value="Fibrinogen_C"/>
    <property type="match status" value="1"/>
</dbReference>
<keyword evidence="9" id="KW-1185">Reference proteome</keyword>
<sequence length="674" mass="74047">MRLDAPTGAQAVSQTDDSITLEWTNSQADVSSYRVKYSPISGSTHGERAFPRGSGYTTQATITGLKPGTEYGVGVTAVKNERESLPATTNAATDLDPPRDFKEVRSTETSLTVSWQKPQAKFSGYMLTYMPRDGQAEQVEIPSSATTYVLSNLIAGMNYTLTLAAERGHKRSRPISLSASTGLSAPKGLHFTEVTDSTAVVHWSIPRSPVDNYRITYVPFEGGSPLIVTADGSVSEMLLVNMFPGKTYQVTVSSLKGLEESEPSTGTVTTALDSPRGLTAVNVTDTSALLLWQPSIANVDGYVITYSADAVSPVVEHVSRNIVEFQMNTLVPGSLYTAGVYGMKEAQRSASTVTKFTTDVDPPRDLMAVNVQTDSATLTWKPPTAAVTGYVLTFFPADGVIKEVMLSPTASSYSRSQLNGSTEYNVRLQAIAGAQRSRFVTTTFSTIGQLYARPLDCAQILLNGETTSGLYTIYIGGEESQPIQVYCDMTTDGGGWMVFLRRQNGKLEFFRNWKNYTAGFGNMKDEFWLGLSSLHKITSLGHYELRVDLRNNGESAYAQYDKFSVAEPRTRYKVYLGAYSGTAGDSMSYHQGRPFSTYDNDNDIAVTNCALSYKGAFWYKNCHRVNLMGKYGDSSHSQGINWFHWKGHEHSIEFAEMKIRPANFKNSESRKKRS</sequence>
<protein>
    <recommendedName>
        <fullName evidence="10">Tenascin C</fullName>
    </recommendedName>
</protein>
<accession>A0ABV0W5L0</accession>
<comment type="subcellular location">
    <subcellularLocation>
        <location evidence="1">Secreted</location>
        <location evidence="1">Extracellular space</location>
        <location evidence="1">Extracellular matrix</location>
    </subcellularLocation>
</comment>
<evidence type="ECO:0000259" key="7">
    <source>
        <dbReference type="PROSITE" id="PS51406"/>
    </source>
</evidence>
<dbReference type="NCBIfam" id="NF040941">
    <property type="entry name" value="GGGWT_bact"/>
    <property type="match status" value="1"/>
</dbReference>
<evidence type="ECO:0000256" key="3">
    <source>
        <dbReference type="ARBA" id="ARBA00022536"/>
    </source>
</evidence>
<dbReference type="Gene3D" id="2.60.40.10">
    <property type="entry name" value="Immunoglobulins"/>
    <property type="match status" value="5"/>
</dbReference>
<dbReference type="PROSITE" id="PS51406">
    <property type="entry name" value="FIBRINOGEN_C_2"/>
    <property type="match status" value="1"/>
</dbReference>
<dbReference type="EMBL" id="JAHRIM010030436">
    <property type="protein sequence ID" value="MEQ2264575.1"/>
    <property type="molecule type" value="Genomic_DNA"/>
</dbReference>
<dbReference type="SUPFAM" id="SSF56496">
    <property type="entry name" value="Fibrinogen C-terminal domain-like"/>
    <property type="match status" value="1"/>
</dbReference>
<dbReference type="PANTHER" id="PTHR46708">
    <property type="entry name" value="TENASCIN"/>
    <property type="match status" value="1"/>
</dbReference>
<dbReference type="SMART" id="SM00060">
    <property type="entry name" value="FN3"/>
    <property type="match status" value="5"/>
</dbReference>
<evidence type="ECO:0000256" key="1">
    <source>
        <dbReference type="ARBA" id="ARBA00004498"/>
    </source>
</evidence>
<feature type="domain" description="Fibronectin type-III" evidence="6">
    <location>
        <begin position="99"/>
        <end position="184"/>
    </location>
</feature>
<keyword evidence="4" id="KW-0732">Signal</keyword>
<evidence type="ECO:0000259" key="6">
    <source>
        <dbReference type="PROSITE" id="PS50853"/>
    </source>
</evidence>
<proteinExistence type="predicted"/>
<evidence type="ECO:0000256" key="5">
    <source>
        <dbReference type="ARBA" id="ARBA00022737"/>
    </source>
</evidence>
<feature type="domain" description="Fibrinogen C-terminal" evidence="7">
    <location>
        <begin position="448"/>
        <end position="663"/>
    </location>
</feature>
<evidence type="ECO:0000256" key="2">
    <source>
        <dbReference type="ARBA" id="ARBA00022530"/>
    </source>
</evidence>
<feature type="domain" description="Fibronectin type-III" evidence="6">
    <location>
        <begin position="362"/>
        <end position="450"/>
    </location>
</feature>
<feature type="domain" description="Fibronectin type-III" evidence="6">
    <location>
        <begin position="5"/>
        <end position="98"/>
    </location>
</feature>
<dbReference type="Proteomes" id="UP001444071">
    <property type="component" value="Unassembled WGS sequence"/>
</dbReference>
<gene>
    <name evidence="8" type="ORF">XENORESO_013038</name>
</gene>
<comment type="caution">
    <text evidence="8">The sequence shown here is derived from an EMBL/GenBank/DDBJ whole genome shotgun (WGS) entry which is preliminary data.</text>
</comment>
<dbReference type="InterPro" id="IPR002181">
    <property type="entry name" value="Fibrinogen_a/b/g_C_dom"/>
</dbReference>
<dbReference type="CDD" id="cd00063">
    <property type="entry name" value="FN3"/>
    <property type="match status" value="5"/>
</dbReference>
<evidence type="ECO:0000313" key="9">
    <source>
        <dbReference type="Proteomes" id="UP001444071"/>
    </source>
</evidence>
<dbReference type="CDD" id="cd00087">
    <property type="entry name" value="FReD"/>
    <property type="match status" value="1"/>
</dbReference>
<keyword evidence="5" id="KW-0677">Repeat</keyword>
<evidence type="ECO:0008006" key="10">
    <source>
        <dbReference type="Google" id="ProtNLM"/>
    </source>
</evidence>
<evidence type="ECO:0000256" key="4">
    <source>
        <dbReference type="ARBA" id="ARBA00022729"/>
    </source>
</evidence>
<feature type="domain" description="Fibronectin type-III" evidence="6">
    <location>
        <begin position="185"/>
        <end position="274"/>
    </location>
</feature>
<dbReference type="InterPro" id="IPR036116">
    <property type="entry name" value="FN3_sf"/>
</dbReference>
<keyword evidence="3" id="KW-0245">EGF-like domain</keyword>
<dbReference type="PROSITE" id="PS50853">
    <property type="entry name" value="FN3"/>
    <property type="match status" value="4"/>
</dbReference>
<dbReference type="InterPro" id="IPR014716">
    <property type="entry name" value="Fibrinogen_a/b/g_C_1"/>
</dbReference>
<evidence type="ECO:0000313" key="8">
    <source>
        <dbReference type="EMBL" id="MEQ2264575.1"/>
    </source>
</evidence>
<dbReference type="InterPro" id="IPR050991">
    <property type="entry name" value="ECM_Regulatory_Proteins"/>
</dbReference>
<dbReference type="PANTHER" id="PTHR46708:SF1">
    <property type="entry name" value="TENASCIN"/>
    <property type="match status" value="1"/>
</dbReference>
<dbReference type="Pfam" id="PF00041">
    <property type="entry name" value="fn3"/>
    <property type="match status" value="5"/>
</dbReference>
<keyword evidence="2" id="KW-0964">Secreted</keyword>
<keyword evidence="2" id="KW-0272">Extracellular matrix</keyword>
<dbReference type="InterPro" id="IPR003961">
    <property type="entry name" value="FN3_dom"/>
</dbReference>